<dbReference type="Gene3D" id="3.30.565.10">
    <property type="entry name" value="Histidine kinase-like ATPase, C-terminal domain"/>
    <property type="match status" value="1"/>
</dbReference>
<dbReference type="AlphaFoldDB" id="A0A2A4HWM0"/>
<dbReference type="EMBL" id="NWVD01000004">
    <property type="protein sequence ID" value="PCG08754.1"/>
    <property type="molecule type" value="Genomic_DNA"/>
</dbReference>
<dbReference type="FunFam" id="3.30.565.10:FF:000010">
    <property type="entry name" value="Sensor histidine kinase RcsC"/>
    <property type="match status" value="1"/>
</dbReference>
<proteinExistence type="predicted"/>
<keyword evidence="6" id="KW-0472">Membrane</keyword>
<feature type="chain" id="PRO_5012020051" description="histidine kinase" evidence="7">
    <location>
        <begin position="20"/>
        <end position="800"/>
    </location>
</feature>
<comment type="catalytic activity">
    <reaction evidence="1">
        <text>ATP + protein L-histidine = ADP + protein N-phospho-L-histidine.</text>
        <dbReference type="EC" id="2.7.13.3"/>
    </reaction>
</comment>
<protein>
    <recommendedName>
        <fullName evidence="2">histidine kinase</fullName>
        <ecNumber evidence="2">2.7.13.3</ecNumber>
    </recommendedName>
</protein>
<feature type="repeat" description="TPR" evidence="5">
    <location>
        <begin position="157"/>
        <end position="190"/>
    </location>
</feature>
<dbReference type="Gene3D" id="1.10.287.130">
    <property type="match status" value="1"/>
</dbReference>
<dbReference type="GO" id="GO:0000155">
    <property type="term" value="F:phosphorelay sensor kinase activity"/>
    <property type="evidence" value="ECO:0007669"/>
    <property type="project" value="InterPro"/>
</dbReference>
<feature type="signal peptide" evidence="7">
    <location>
        <begin position="1"/>
        <end position="19"/>
    </location>
</feature>
<accession>A0A2A4HWM0</accession>
<dbReference type="Pfam" id="PF02518">
    <property type="entry name" value="HATPase_c"/>
    <property type="match status" value="1"/>
</dbReference>
<evidence type="ECO:0000256" key="4">
    <source>
        <dbReference type="ARBA" id="ARBA00023012"/>
    </source>
</evidence>
<dbReference type="InterPro" id="IPR036890">
    <property type="entry name" value="HATPase_C_sf"/>
</dbReference>
<dbReference type="EC" id="2.7.13.3" evidence="2"/>
<evidence type="ECO:0000256" key="1">
    <source>
        <dbReference type="ARBA" id="ARBA00000085"/>
    </source>
</evidence>
<dbReference type="CDD" id="cd00082">
    <property type="entry name" value="HisKA"/>
    <property type="match status" value="1"/>
</dbReference>
<feature type="transmembrane region" description="Helical" evidence="6">
    <location>
        <begin position="397"/>
        <end position="420"/>
    </location>
</feature>
<gene>
    <name evidence="9" type="ORF">COA17_11435</name>
</gene>
<evidence type="ECO:0000256" key="3">
    <source>
        <dbReference type="ARBA" id="ARBA00022553"/>
    </source>
</evidence>
<evidence type="ECO:0000259" key="8">
    <source>
        <dbReference type="PROSITE" id="PS50109"/>
    </source>
</evidence>
<dbReference type="InterPro" id="IPR003661">
    <property type="entry name" value="HisK_dim/P_dom"/>
</dbReference>
<sequence length="800" mass="84602">METSLIRRLCAGVAALAMAAMLIAAAPAPAPSFDHRIERAKTAMLSDPRAAIVEAYRALALAKGERDAAEASRKSAVALWLAGEALGRIGKTDRALGVLAVAEANAAKRGGDRGLLAEILLSRGATLTDAGRIAEALPTLQHAHGLFAALGRARDQAKALTLIALLYDGARDHHAALRYFQQALDATSPDPGIYFPVYLGRGVSLTALHRYVEAQRDFDRALPMAEATGNDMVVAQALSNIADVRLRLGQVDAASRAVQRALALAGNARLAPVRPQLLLLAAAVAQRKGDLAGAAALVERGFHGVDLSKTTLADRGMHDIAYRVYVARGEPSQALAHLAALKRIDDQATEIARSNSAALATARFDYANQELRIAKLRAADLARSIRYERASAATQRWIFAAAGVATTAVIVALAMALLAIRRSRNRVRAANEALAATNTELGKALRAKTEFLATTSHEIRTPLNGILGMAQVMIADPRLEPAVRERLGVIHGAGTTMRALVDDILDVAKIETGRMTIENAPLDVHATIEEAVRLWRAPAVAKGLMFEAVWQDVPQWIVGDVTRLRQIIFNLLSNAVKFTASGRVQLALTVQDTRLRLTVQDSGIGIARDVQDAIFESFRQADAGTARQFGGTGLGLAICRNLARAMGGDVTVESHPGQGARFTLDLPLVVAAAPDVPTRPPALLVVERSPITRAMYGALFRDLGEVTFADPEYAAAEVARLRPDRILVEAGALTAAGDLAPIAAAAAGAPVALIAPATGGPAHLIWHSHGATHVIERSAGKRALMAAVNALETALARQAA</sequence>
<evidence type="ECO:0000256" key="6">
    <source>
        <dbReference type="SAM" id="Phobius"/>
    </source>
</evidence>
<dbReference type="InterPro" id="IPR004358">
    <property type="entry name" value="Sig_transdc_His_kin-like_C"/>
</dbReference>
<dbReference type="Pfam" id="PF13424">
    <property type="entry name" value="TPR_12"/>
    <property type="match status" value="2"/>
</dbReference>
<dbReference type="InterPro" id="IPR005467">
    <property type="entry name" value="His_kinase_dom"/>
</dbReference>
<name>A0A2A4HWM0_9SPHN</name>
<keyword evidence="6" id="KW-0812">Transmembrane</keyword>
<dbReference type="PROSITE" id="PS50109">
    <property type="entry name" value="HIS_KIN"/>
    <property type="match status" value="1"/>
</dbReference>
<dbReference type="InterPro" id="IPR036097">
    <property type="entry name" value="HisK_dim/P_sf"/>
</dbReference>
<organism evidence="9 10">
    <name type="scientific">Sphingomonas ginsenosidimutans</name>
    <dbReference type="NCBI Taxonomy" id="862134"/>
    <lineage>
        <taxon>Bacteria</taxon>
        <taxon>Pseudomonadati</taxon>
        <taxon>Pseudomonadota</taxon>
        <taxon>Alphaproteobacteria</taxon>
        <taxon>Sphingomonadales</taxon>
        <taxon>Sphingomonadaceae</taxon>
        <taxon>Sphingomonas</taxon>
    </lineage>
</organism>
<dbReference type="PANTHER" id="PTHR45339">
    <property type="entry name" value="HYBRID SIGNAL TRANSDUCTION HISTIDINE KINASE J"/>
    <property type="match status" value="1"/>
</dbReference>
<dbReference type="PROSITE" id="PS50005">
    <property type="entry name" value="TPR"/>
    <property type="match status" value="1"/>
</dbReference>
<dbReference type="Proteomes" id="UP000218784">
    <property type="component" value="Unassembled WGS sequence"/>
</dbReference>
<keyword evidence="6" id="KW-1133">Transmembrane helix</keyword>
<evidence type="ECO:0000256" key="2">
    <source>
        <dbReference type="ARBA" id="ARBA00012438"/>
    </source>
</evidence>
<dbReference type="RefSeq" id="WP_096612544.1">
    <property type="nucleotide sequence ID" value="NZ_NWVD01000004.1"/>
</dbReference>
<reference evidence="9 10" key="1">
    <citation type="submission" date="2017-09" db="EMBL/GenBank/DDBJ databases">
        <title>Sphingomonas ginsenosidimutans KACC 14949, whole genome shotgun sequence.</title>
        <authorList>
            <person name="Feng G."/>
            <person name="Zhu H."/>
        </authorList>
    </citation>
    <scope>NUCLEOTIDE SEQUENCE [LARGE SCALE GENOMIC DNA]</scope>
    <source>
        <strain evidence="9 10">KACC 14949</strain>
    </source>
</reference>
<dbReference type="SUPFAM" id="SSF47384">
    <property type="entry name" value="Homodimeric domain of signal transducing histidine kinase"/>
    <property type="match status" value="1"/>
</dbReference>
<keyword evidence="3" id="KW-0597">Phosphoprotein</keyword>
<dbReference type="SUPFAM" id="SSF48452">
    <property type="entry name" value="TPR-like"/>
    <property type="match status" value="2"/>
</dbReference>
<comment type="caution">
    <text evidence="9">The sequence shown here is derived from an EMBL/GenBank/DDBJ whole genome shotgun (WGS) entry which is preliminary data.</text>
</comment>
<dbReference type="InterPro" id="IPR011990">
    <property type="entry name" value="TPR-like_helical_dom_sf"/>
</dbReference>
<keyword evidence="4" id="KW-0902">Two-component regulatory system</keyword>
<dbReference type="SMART" id="SM00388">
    <property type="entry name" value="HisKA"/>
    <property type="match status" value="1"/>
</dbReference>
<keyword evidence="5" id="KW-0802">TPR repeat</keyword>
<dbReference type="InterPro" id="IPR019734">
    <property type="entry name" value="TPR_rpt"/>
</dbReference>
<feature type="domain" description="Histidine kinase" evidence="8">
    <location>
        <begin position="454"/>
        <end position="670"/>
    </location>
</feature>
<evidence type="ECO:0000256" key="7">
    <source>
        <dbReference type="SAM" id="SignalP"/>
    </source>
</evidence>
<dbReference type="Pfam" id="PF00512">
    <property type="entry name" value="HisKA"/>
    <property type="match status" value="1"/>
</dbReference>
<dbReference type="Gene3D" id="1.25.40.10">
    <property type="entry name" value="Tetratricopeptide repeat domain"/>
    <property type="match status" value="2"/>
</dbReference>
<dbReference type="SUPFAM" id="SSF55874">
    <property type="entry name" value="ATPase domain of HSP90 chaperone/DNA topoisomerase II/histidine kinase"/>
    <property type="match status" value="1"/>
</dbReference>
<dbReference type="SMART" id="SM00387">
    <property type="entry name" value="HATPase_c"/>
    <property type="match status" value="1"/>
</dbReference>
<keyword evidence="10" id="KW-1185">Reference proteome</keyword>
<dbReference type="CDD" id="cd16922">
    <property type="entry name" value="HATPase_EvgS-ArcB-TorS-like"/>
    <property type="match status" value="1"/>
</dbReference>
<evidence type="ECO:0000313" key="10">
    <source>
        <dbReference type="Proteomes" id="UP000218784"/>
    </source>
</evidence>
<evidence type="ECO:0000313" key="9">
    <source>
        <dbReference type="EMBL" id="PCG08754.1"/>
    </source>
</evidence>
<keyword evidence="7" id="KW-0732">Signal</keyword>
<dbReference type="PRINTS" id="PR00344">
    <property type="entry name" value="BCTRLSENSOR"/>
</dbReference>
<dbReference type="SMART" id="SM00028">
    <property type="entry name" value="TPR"/>
    <property type="match status" value="4"/>
</dbReference>
<evidence type="ECO:0000256" key="5">
    <source>
        <dbReference type="PROSITE-ProRule" id="PRU00339"/>
    </source>
</evidence>
<dbReference type="PANTHER" id="PTHR45339:SF1">
    <property type="entry name" value="HYBRID SIGNAL TRANSDUCTION HISTIDINE KINASE J"/>
    <property type="match status" value="1"/>
</dbReference>
<dbReference type="InterPro" id="IPR003594">
    <property type="entry name" value="HATPase_dom"/>
</dbReference>